<sequence length="203" mass="21994">MDGLAGIPILVVLIQVAAGYVGYQDNQICISRDIQIGDVIALRGTLLPGAQRWSCSLESATPNGAVFILADHLIYKNETTYSSKYAGDAWPIALNYGPVPYTPPATFIIVFTISGLNQVIINYQNSPLVDDGGNQFDQQMAWTGFENIRKIRCDGDISGVAWNRAIPQVSCPTSQSITRPVADMPILTTTAHPATTTFYPLCP</sequence>
<comment type="caution">
    <text evidence="2">The sequence shown here is derived from an EMBL/GenBank/DDBJ whole genome shotgun (WGS) entry which is preliminary data.</text>
</comment>
<evidence type="ECO:0000313" key="2">
    <source>
        <dbReference type="EMBL" id="CAJ0580371.1"/>
    </source>
</evidence>
<dbReference type="EMBL" id="CATQJA010002659">
    <property type="protein sequence ID" value="CAJ0580371.1"/>
    <property type="molecule type" value="Genomic_DNA"/>
</dbReference>
<dbReference type="Proteomes" id="UP001177023">
    <property type="component" value="Unassembled WGS sequence"/>
</dbReference>
<evidence type="ECO:0000256" key="1">
    <source>
        <dbReference type="SAM" id="SignalP"/>
    </source>
</evidence>
<dbReference type="SUPFAM" id="SSF49899">
    <property type="entry name" value="Concanavalin A-like lectins/glucanases"/>
    <property type="match status" value="1"/>
</dbReference>
<feature type="signal peptide" evidence="1">
    <location>
        <begin position="1"/>
        <end position="19"/>
    </location>
</feature>
<keyword evidence="1" id="KW-0732">Signal</keyword>
<name>A0AA36D441_9BILA</name>
<dbReference type="InterPro" id="IPR013320">
    <property type="entry name" value="ConA-like_dom_sf"/>
</dbReference>
<feature type="non-terminal residue" evidence="2">
    <location>
        <position position="1"/>
    </location>
</feature>
<protein>
    <submittedName>
        <fullName evidence="2">Uncharacterized protein</fullName>
    </submittedName>
</protein>
<gene>
    <name evidence="2" type="ORF">MSPICULIGERA_LOCUS18569</name>
</gene>
<proteinExistence type="predicted"/>
<dbReference type="AlphaFoldDB" id="A0AA36D441"/>
<accession>A0AA36D441</accession>
<reference evidence="2" key="1">
    <citation type="submission" date="2023-06" db="EMBL/GenBank/DDBJ databases">
        <authorList>
            <person name="Delattre M."/>
        </authorList>
    </citation>
    <scope>NUCLEOTIDE SEQUENCE</scope>
    <source>
        <strain evidence="2">AF72</strain>
    </source>
</reference>
<feature type="chain" id="PRO_5041203965" evidence="1">
    <location>
        <begin position="20"/>
        <end position="203"/>
    </location>
</feature>
<evidence type="ECO:0000313" key="3">
    <source>
        <dbReference type="Proteomes" id="UP001177023"/>
    </source>
</evidence>
<organism evidence="2 3">
    <name type="scientific">Mesorhabditis spiculigera</name>
    <dbReference type="NCBI Taxonomy" id="96644"/>
    <lineage>
        <taxon>Eukaryota</taxon>
        <taxon>Metazoa</taxon>
        <taxon>Ecdysozoa</taxon>
        <taxon>Nematoda</taxon>
        <taxon>Chromadorea</taxon>
        <taxon>Rhabditida</taxon>
        <taxon>Rhabditina</taxon>
        <taxon>Rhabditomorpha</taxon>
        <taxon>Rhabditoidea</taxon>
        <taxon>Rhabditidae</taxon>
        <taxon>Mesorhabditinae</taxon>
        <taxon>Mesorhabditis</taxon>
    </lineage>
</organism>
<keyword evidence="3" id="KW-1185">Reference proteome</keyword>